<organism evidence="2 3">
    <name type="scientific">Methanothermobacter tenebrarum</name>
    <dbReference type="NCBI Taxonomy" id="680118"/>
    <lineage>
        <taxon>Archaea</taxon>
        <taxon>Methanobacteriati</taxon>
        <taxon>Methanobacteriota</taxon>
        <taxon>Methanomada group</taxon>
        <taxon>Methanobacteria</taxon>
        <taxon>Methanobacteriales</taxon>
        <taxon>Methanobacteriaceae</taxon>
        <taxon>Methanothermobacter</taxon>
    </lineage>
</organism>
<dbReference type="Gene3D" id="3.30.70.20">
    <property type="match status" value="1"/>
</dbReference>
<dbReference type="GO" id="GO:0016491">
    <property type="term" value="F:oxidoreductase activity"/>
    <property type="evidence" value="ECO:0007669"/>
    <property type="project" value="UniProtKB-ARBA"/>
</dbReference>
<sequence>MGIKPLRVAITGGKGGTGKSTIACSLALSLAEKFKVLLVDADVECPDDHIILSVKREKIKEVTIPVPSFDHTRCLMCGKCSEACREHAIVHVHGHYPIFIEDRCNGCGACILTCPNNAIGTSEKVIGSVYEGFLNEKYPKRLRENFTLISGEAEVNLASTAAIVDATIKNSHDVDIIIIDTAAGVHCNVIHALIKSHIAFAITEPTPLGVHDLKLILKLLKKLGIDSNIVLNRAGIGDDNIIYNVSKESGIPVAAEIPYSETILRAYSKGKPFKIQGITDIMKVVESLMVLT</sequence>
<reference evidence="2 3" key="1">
    <citation type="submission" date="2018-06" db="EMBL/GenBank/DDBJ databases">
        <title>Draft genome sequence of hyperthermophilic methanogen Methanothermobacter tenebrarum sp. MCM-B 1447.</title>
        <authorList>
            <person name="Pore S.D."/>
            <person name="Dagar S."/>
            <person name="Dhakephalkar P.K."/>
        </authorList>
    </citation>
    <scope>NUCLEOTIDE SEQUENCE [LARGE SCALE GENOMIC DNA]</scope>
    <source>
        <strain evidence="2 3">MCM B 1447</strain>
    </source>
</reference>
<feature type="domain" description="4Fe-4S ferredoxin-type" evidence="1">
    <location>
        <begin position="65"/>
        <end position="94"/>
    </location>
</feature>
<keyword evidence="3" id="KW-1185">Reference proteome</keyword>
<dbReference type="InterPro" id="IPR027417">
    <property type="entry name" value="P-loop_NTPase"/>
</dbReference>
<dbReference type="InterPro" id="IPR017896">
    <property type="entry name" value="4Fe4S_Fe-S-bd"/>
</dbReference>
<protein>
    <submittedName>
        <fullName evidence="2">P-loop ATPase</fullName>
    </submittedName>
</protein>
<evidence type="ECO:0000313" key="3">
    <source>
        <dbReference type="Proteomes" id="UP000249782"/>
    </source>
</evidence>
<dbReference type="Proteomes" id="UP000249782">
    <property type="component" value="Unassembled WGS sequence"/>
</dbReference>
<feature type="domain" description="4Fe-4S ferredoxin-type" evidence="1">
    <location>
        <begin position="95"/>
        <end position="124"/>
    </location>
</feature>
<dbReference type="Pfam" id="PF00037">
    <property type="entry name" value="Fer4"/>
    <property type="match status" value="1"/>
</dbReference>
<dbReference type="InterPro" id="IPR002586">
    <property type="entry name" value="CobQ/CobB/MinD/ParA_Nub-bd_dom"/>
</dbReference>
<dbReference type="PANTHER" id="PTHR43063:SF1">
    <property type="entry name" value="4FE-4S CLUSTER CONTAINING PARA FAMILY ATPASE PROTEIN"/>
    <property type="match status" value="1"/>
</dbReference>
<dbReference type="OrthoDB" id="65817at2157"/>
<dbReference type="InterPro" id="IPR017900">
    <property type="entry name" value="4Fe4S_Fe_S_CS"/>
</dbReference>
<comment type="caution">
    <text evidence="2">The sequence shown here is derived from an EMBL/GenBank/DDBJ whole genome shotgun (WGS) entry which is preliminary data.</text>
</comment>
<dbReference type="Pfam" id="PF01656">
    <property type="entry name" value="CbiA"/>
    <property type="match status" value="1"/>
</dbReference>
<gene>
    <name evidence="2" type="ORF">DPC56_01880</name>
</gene>
<evidence type="ECO:0000313" key="2">
    <source>
        <dbReference type="EMBL" id="RAO79552.1"/>
    </source>
</evidence>
<name>A0A328PGD5_9EURY</name>
<dbReference type="AlphaFoldDB" id="A0A328PGD5"/>
<dbReference type="SUPFAM" id="SSF52540">
    <property type="entry name" value="P-loop containing nucleoside triphosphate hydrolases"/>
    <property type="match status" value="1"/>
</dbReference>
<dbReference type="RefSeq" id="WP_112093381.1">
    <property type="nucleotide sequence ID" value="NZ_QLOE01000002.1"/>
</dbReference>
<dbReference type="Gene3D" id="3.40.50.300">
    <property type="entry name" value="P-loop containing nucleotide triphosphate hydrolases"/>
    <property type="match status" value="1"/>
</dbReference>
<proteinExistence type="predicted"/>
<dbReference type="PROSITE" id="PS00198">
    <property type="entry name" value="4FE4S_FER_1"/>
    <property type="match status" value="1"/>
</dbReference>
<dbReference type="PROSITE" id="PS51379">
    <property type="entry name" value="4FE4S_FER_2"/>
    <property type="match status" value="2"/>
</dbReference>
<dbReference type="EMBL" id="QLOE01000002">
    <property type="protein sequence ID" value="RAO79552.1"/>
    <property type="molecule type" value="Genomic_DNA"/>
</dbReference>
<evidence type="ECO:0000259" key="1">
    <source>
        <dbReference type="PROSITE" id="PS51379"/>
    </source>
</evidence>
<dbReference type="PANTHER" id="PTHR43063">
    <property type="entry name" value="4FE-4S CLUSTER CONTAINING PARA FAMILY ATPASE PROTEIN"/>
    <property type="match status" value="1"/>
</dbReference>
<accession>A0A328PGD5</accession>
<dbReference type="SUPFAM" id="SSF54862">
    <property type="entry name" value="4Fe-4S ferredoxins"/>
    <property type="match status" value="1"/>
</dbReference>